<name>A0ABD6DNA9_9EURY</name>
<proteinExistence type="predicted"/>
<evidence type="ECO:0000313" key="2">
    <source>
        <dbReference type="EMBL" id="MFD1647707.1"/>
    </source>
</evidence>
<accession>A0ABD6DNA9</accession>
<feature type="domain" description="Metallo-beta-lactamase" evidence="1">
    <location>
        <begin position="20"/>
        <end position="207"/>
    </location>
</feature>
<keyword evidence="3" id="KW-1185">Reference proteome</keyword>
<dbReference type="SMART" id="SM00849">
    <property type="entry name" value="Lactamase_B"/>
    <property type="match status" value="1"/>
</dbReference>
<dbReference type="InterPro" id="IPR001279">
    <property type="entry name" value="Metallo-B-lactamas"/>
</dbReference>
<dbReference type="EMBL" id="JBHUDO010000004">
    <property type="protein sequence ID" value="MFD1647707.1"/>
    <property type="molecule type" value="Genomic_DNA"/>
</dbReference>
<reference evidence="2 3" key="1">
    <citation type="journal article" date="2019" name="Int. J. Syst. Evol. Microbiol.">
        <title>The Global Catalogue of Microorganisms (GCM) 10K type strain sequencing project: providing services to taxonomists for standard genome sequencing and annotation.</title>
        <authorList>
            <consortium name="The Broad Institute Genomics Platform"/>
            <consortium name="The Broad Institute Genome Sequencing Center for Infectious Disease"/>
            <person name="Wu L."/>
            <person name="Ma J."/>
        </authorList>
    </citation>
    <scope>NUCLEOTIDE SEQUENCE [LARGE SCALE GENOMIC DNA]</scope>
    <source>
        <strain evidence="2 3">CGMCC 1.10390</strain>
    </source>
</reference>
<gene>
    <name evidence="2" type="ORF">ACFSBL_18605</name>
</gene>
<dbReference type="SUPFAM" id="SSF56281">
    <property type="entry name" value="Metallo-hydrolase/oxidoreductase"/>
    <property type="match status" value="1"/>
</dbReference>
<comment type="caution">
    <text evidence="2">The sequence shown here is derived from an EMBL/GenBank/DDBJ whole genome shotgun (WGS) entry which is preliminary data.</text>
</comment>
<evidence type="ECO:0000259" key="1">
    <source>
        <dbReference type="SMART" id="SM00849"/>
    </source>
</evidence>
<organism evidence="2 3">
    <name type="scientific">Haloarchaeobius litoreus</name>
    <dbReference type="NCBI Taxonomy" id="755306"/>
    <lineage>
        <taxon>Archaea</taxon>
        <taxon>Methanobacteriati</taxon>
        <taxon>Methanobacteriota</taxon>
        <taxon>Stenosarchaea group</taxon>
        <taxon>Halobacteria</taxon>
        <taxon>Halobacteriales</taxon>
        <taxon>Halorubellaceae</taxon>
        <taxon>Haloarchaeobius</taxon>
    </lineage>
</organism>
<dbReference type="RefSeq" id="WP_256401813.1">
    <property type="nucleotide sequence ID" value="NZ_JANHJR010000004.1"/>
</dbReference>
<protein>
    <submittedName>
        <fullName evidence="2">MBL fold metallo-hydrolase</fullName>
    </submittedName>
</protein>
<dbReference type="Pfam" id="PF00753">
    <property type="entry name" value="Lactamase_B"/>
    <property type="match status" value="1"/>
</dbReference>
<dbReference type="PANTHER" id="PTHR42951">
    <property type="entry name" value="METALLO-BETA-LACTAMASE DOMAIN-CONTAINING"/>
    <property type="match status" value="1"/>
</dbReference>
<dbReference type="PANTHER" id="PTHR42951:SF4">
    <property type="entry name" value="ACYL-COENZYME A THIOESTERASE MBLAC2"/>
    <property type="match status" value="1"/>
</dbReference>
<dbReference type="AlphaFoldDB" id="A0ABD6DNA9"/>
<dbReference type="InterPro" id="IPR050855">
    <property type="entry name" value="NDM-1-like"/>
</dbReference>
<dbReference type="Gene3D" id="3.60.15.10">
    <property type="entry name" value="Ribonuclease Z/Hydroxyacylglutathione hydrolase-like"/>
    <property type="match status" value="1"/>
</dbReference>
<dbReference type="Proteomes" id="UP001597034">
    <property type="component" value="Unassembled WGS sequence"/>
</dbReference>
<evidence type="ECO:0000313" key="3">
    <source>
        <dbReference type="Proteomes" id="UP001597034"/>
    </source>
</evidence>
<dbReference type="InterPro" id="IPR036866">
    <property type="entry name" value="RibonucZ/Hydroxyglut_hydro"/>
</dbReference>
<dbReference type="CDD" id="cd07721">
    <property type="entry name" value="yflN-like_MBL-fold"/>
    <property type="match status" value="1"/>
</dbReference>
<sequence>MTVATPLDDDERIWRLNLGSVNAYLVDDGEVTLVDAGTPRSVDSIGAGLATAGYDVDDLDRVLITHFDLDHVGGIAGLAPDCPLYAMEPDASFVAGARKPPVGNRKGLFQRAAGLLVTLPEQPVDRLTDEEQVGGFIAYHTPGHTPGHTVYHHPELGVAMLGDLVREKDGSLGTPPWPLAYDAGQNRESIRALSARDLEFEFACMGHGDPLVSNGAAVLSKLASVA</sequence>